<proteinExistence type="predicted"/>
<feature type="region of interest" description="Disordered" evidence="1">
    <location>
        <begin position="36"/>
        <end position="61"/>
    </location>
</feature>
<accession>A0A0G4I5F5</accession>
<reference evidence="2" key="1">
    <citation type="submission" date="2014-11" db="EMBL/GenBank/DDBJ databases">
        <authorList>
            <person name="Otto D Thomas"/>
            <person name="Naeem Raeece"/>
        </authorList>
    </citation>
    <scope>NUCLEOTIDE SEQUENCE</scope>
</reference>
<evidence type="ECO:0000313" key="2">
    <source>
        <dbReference type="EMBL" id="CEM52238.1"/>
    </source>
</evidence>
<organism evidence="2">
    <name type="scientific">Chromera velia CCMP2878</name>
    <dbReference type="NCBI Taxonomy" id="1169474"/>
    <lineage>
        <taxon>Eukaryota</taxon>
        <taxon>Sar</taxon>
        <taxon>Alveolata</taxon>
        <taxon>Colpodellida</taxon>
        <taxon>Chromeraceae</taxon>
        <taxon>Chromera</taxon>
    </lineage>
</organism>
<name>A0A0G4I5F5_9ALVE</name>
<gene>
    <name evidence="2" type="ORF">Cvel_11162</name>
</gene>
<evidence type="ECO:0000256" key="1">
    <source>
        <dbReference type="SAM" id="MobiDB-lite"/>
    </source>
</evidence>
<dbReference type="VEuPathDB" id="CryptoDB:Cvel_11162"/>
<dbReference type="AlphaFoldDB" id="A0A0G4I5F5"/>
<dbReference type="EMBL" id="CDMZ01005189">
    <property type="protein sequence ID" value="CEM52238.1"/>
    <property type="molecule type" value="Genomic_DNA"/>
</dbReference>
<protein>
    <submittedName>
        <fullName evidence="2">Uncharacterized protein</fullName>
    </submittedName>
</protein>
<sequence length="111" mass="12783">MWRRPGVWREWKGKEQGRNAGIVMAISRQIHSVLQRERMRGEREGRGTEGHAGRGGDRQGREARYVQYTDLGVTTTTLTDFEFKAENMKAWRNRLQGKALETVMPGVLKPL</sequence>